<keyword evidence="2" id="KW-1185">Reference proteome</keyword>
<reference evidence="1" key="1">
    <citation type="submission" date="2016-03" db="EMBL/GenBank/DDBJ databases">
        <title>Draft genome sequence of Rosellinia necatrix.</title>
        <authorList>
            <person name="Kanematsu S."/>
        </authorList>
    </citation>
    <scope>NUCLEOTIDE SEQUENCE [LARGE SCALE GENOMIC DNA]</scope>
    <source>
        <strain evidence="1">W97</strain>
    </source>
</reference>
<gene>
    <name evidence="1" type="ORF">SAMD00023353_0200760</name>
</gene>
<evidence type="ECO:0000313" key="2">
    <source>
        <dbReference type="Proteomes" id="UP000054516"/>
    </source>
</evidence>
<evidence type="ECO:0000313" key="1">
    <source>
        <dbReference type="EMBL" id="GAP83550.2"/>
    </source>
</evidence>
<proteinExistence type="predicted"/>
<dbReference type="AlphaFoldDB" id="A0A1S7UJX8"/>
<dbReference type="EMBL" id="DF977447">
    <property type="protein sequence ID" value="GAP83550.2"/>
    <property type="molecule type" value="Genomic_DNA"/>
</dbReference>
<dbReference type="OrthoDB" id="4756905at2759"/>
<accession>A0A1S7UJX8</accession>
<dbReference type="Proteomes" id="UP000054516">
    <property type="component" value="Unassembled WGS sequence"/>
</dbReference>
<name>A0A1S7UJX8_ROSNE</name>
<organism evidence="1">
    <name type="scientific">Rosellinia necatrix</name>
    <name type="common">White root-rot fungus</name>
    <dbReference type="NCBI Taxonomy" id="77044"/>
    <lineage>
        <taxon>Eukaryota</taxon>
        <taxon>Fungi</taxon>
        <taxon>Dikarya</taxon>
        <taxon>Ascomycota</taxon>
        <taxon>Pezizomycotina</taxon>
        <taxon>Sordariomycetes</taxon>
        <taxon>Xylariomycetidae</taxon>
        <taxon>Xylariales</taxon>
        <taxon>Xylariaceae</taxon>
        <taxon>Rosellinia</taxon>
    </lineage>
</organism>
<sequence>MYLDSVSAQVKVTHRILKGIDRIDSSQQSDFCLAARMIKVKAMELDSAVQHLIKASEEADMRVFLDESFRGNSRAQHFDRLQRELSQAQAILITVLVAHKVNDMDVFRIRTRAMNLVNQSFSRHYGFSCAPPIFQLLKAKGGSVGNGSEARQIGAEDFETFSREQQSSEPKTIRMMERGEVTELNLMTTKADAPGRATATADEIRAIGSMLAGNATVIAGHITFETGIQTQILRQVLNDSRARGELAHEFVSRVMQPPGGQ</sequence>
<protein>
    <submittedName>
        <fullName evidence="1">Uncharacterized protein</fullName>
    </submittedName>
</protein>